<feature type="site" description="Interaction with DNA" evidence="10">
    <location>
        <position position="463"/>
    </location>
</feature>
<sequence>MSEVQERKVSEYSADSIQVLEGLEAVRKRPAMYIGDIGIKGLHHLVWEVVDNSIDEALAGYCDTIDVAINTDNSITVSDNGRGIPTDFHQKEGRSALEVVMTVLHAGGKFDKDSYKVSGGLHGVGVSCVNALSTDLKVTVCRNGKKYEQAYKIGIPQYEVREIGETEDHGTTVQFKPDDSIFTTTEYKYDTIASRLRELSFLNKGIRINLKDLRELDADGKPLAESFYSEGGLREFVAYLEETRENLIPEPIYVESEKNNIPIEIALQYNSSYTENIFSYVNNINTIEGGTHVAGFRRALTRTLKAYADRSGMLEKAKVDIQGDDFREGLTAVISVKVQEPQFEGQTKTKLGNSDVMGAVDTAVGEMLNQFLEENPREARIIIQKVVLAAQARYAARKAREMVQRKSVLSGTGLPGKLADCADSEPANCEIYLVEGDSAGGSAKQGRDRKFQAILPLRGKILNVEKAQEHRIYENEEIKNMITALGVSFGTPEDHKALNMEKLRYHRVIIMTDADIDGSHIRTLILTFFFRYMRELIDNGYIYIALPPLYLVKKGKEERYCWTEQDRIEAIQELGKGKEDSVGVQRYKGLGEMNPEQLWTTTMRPETRSLKQVTIESAAEADHLFSMLMGDEVAPRRDFIERNAKYANIDA</sequence>
<dbReference type="SMART" id="SM00387">
    <property type="entry name" value="HATPase_c"/>
    <property type="match status" value="1"/>
</dbReference>
<feature type="binding site" evidence="10">
    <location>
        <position position="435"/>
    </location>
    <ligand>
        <name>Mg(2+)</name>
        <dbReference type="ChEBI" id="CHEBI:18420"/>
        <label>1</label>
        <note>catalytic</note>
    </ligand>
</feature>
<dbReference type="PRINTS" id="PR01159">
    <property type="entry name" value="DNAGYRASEB"/>
</dbReference>
<keyword evidence="4 10" id="KW-0547">Nucleotide-binding</keyword>
<comment type="miscellaneous">
    <text evidence="10">Few gyrases are as efficient as E.coli at forming negative supercoils. Not all organisms have 2 type II topoisomerases; in organisms with a single type II topoisomerase this enzyme also has to decatenate newly replicated chromosomes.</text>
</comment>
<dbReference type="InterPro" id="IPR036890">
    <property type="entry name" value="HATPase_C_sf"/>
</dbReference>
<dbReference type="InterPro" id="IPR000565">
    <property type="entry name" value="Topo_IIA_B"/>
</dbReference>
<dbReference type="GO" id="GO:0003677">
    <property type="term" value="F:DNA binding"/>
    <property type="evidence" value="ECO:0007669"/>
    <property type="project" value="UniProtKB-KW"/>
</dbReference>
<dbReference type="InterPro" id="IPR014721">
    <property type="entry name" value="Ribsml_uS5_D2-typ_fold_subgr"/>
</dbReference>
<dbReference type="SUPFAM" id="SSF54211">
    <property type="entry name" value="Ribosomal protein S5 domain 2-like"/>
    <property type="match status" value="1"/>
</dbReference>
<dbReference type="InterPro" id="IPR020568">
    <property type="entry name" value="Ribosomal_Su5_D2-typ_SF"/>
</dbReference>
<dbReference type="Pfam" id="PF01751">
    <property type="entry name" value="Toprim"/>
    <property type="match status" value="1"/>
</dbReference>
<dbReference type="PRINTS" id="PR00418">
    <property type="entry name" value="TPI2FAMILY"/>
</dbReference>
<keyword evidence="5 10" id="KW-0067">ATP-binding</keyword>
<dbReference type="FunFam" id="3.30.565.10:FF:000002">
    <property type="entry name" value="DNA gyrase subunit B"/>
    <property type="match status" value="1"/>
</dbReference>
<keyword evidence="3 10" id="KW-0479">Metal-binding</keyword>
<dbReference type="GO" id="GO:0005524">
    <property type="term" value="F:ATP binding"/>
    <property type="evidence" value="ECO:0007669"/>
    <property type="project" value="UniProtKB-UniRule"/>
</dbReference>
<dbReference type="RefSeq" id="WP_106928857.1">
    <property type="nucleotide sequence ID" value="NZ_PYFT01000001.1"/>
</dbReference>
<evidence type="ECO:0000313" key="12">
    <source>
        <dbReference type="EMBL" id="PSR53830.1"/>
    </source>
</evidence>
<evidence type="ECO:0000259" key="11">
    <source>
        <dbReference type="PROSITE" id="PS50880"/>
    </source>
</evidence>
<comment type="caution">
    <text evidence="12">The sequence shown here is derived from an EMBL/GenBank/DDBJ whole genome shotgun (WGS) entry which is preliminary data.</text>
</comment>
<evidence type="ECO:0000256" key="9">
    <source>
        <dbReference type="ARBA" id="ARBA00023235"/>
    </source>
</evidence>
<dbReference type="InterPro" id="IPR034160">
    <property type="entry name" value="TOPRIM_GyrB"/>
</dbReference>
<dbReference type="Pfam" id="PF02518">
    <property type="entry name" value="HATPase_c"/>
    <property type="match status" value="1"/>
</dbReference>
<dbReference type="InterPro" id="IPR013759">
    <property type="entry name" value="Topo_IIA_B_C"/>
</dbReference>
<dbReference type="PROSITE" id="PS50880">
    <property type="entry name" value="TOPRIM"/>
    <property type="match status" value="1"/>
</dbReference>
<feature type="binding site" evidence="10">
    <location>
        <position position="513"/>
    </location>
    <ligand>
        <name>Mg(2+)</name>
        <dbReference type="ChEBI" id="CHEBI:18420"/>
        <label>2</label>
    </ligand>
</feature>
<dbReference type="GO" id="GO:0006261">
    <property type="term" value="P:DNA-templated DNA replication"/>
    <property type="evidence" value="ECO:0007669"/>
    <property type="project" value="UniProtKB-UniRule"/>
</dbReference>
<dbReference type="PROSITE" id="PS00177">
    <property type="entry name" value="TOPOISOMERASE_II"/>
    <property type="match status" value="1"/>
</dbReference>
<evidence type="ECO:0000313" key="13">
    <source>
        <dbReference type="Proteomes" id="UP000240357"/>
    </source>
</evidence>
<keyword evidence="6 10" id="KW-0460">Magnesium</keyword>
<evidence type="ECO:0000256" key="1">
    <source>
        <dbReference type="ARBA" id="ARBA00000185"/>
    </source>
</evidence>
<dbReference type="GO" id="GO:0006265">
    <property type="term" value="P:DNA topological change"/>
    <property type="evidence" value="ECO:0007669"/>
    <property type="project" value="UniProtKB-UniRule"/>
</dbReference>
<dbReference type="InterPro" id="IPR018522">
    <property type="entry name" value="TopoIIA_CS"/>
</dbReference>
<dbReference type="CDD" id="cd03366">
    <property type="entry name" value="TOPRIM_TopoIIA_GyrB"/>
    <property type="match status" value="1"/>
</dbReference>
<keyword evidence="10" id="KW-0963">Cytoplasm</keyword>
<keyword evidence="7 10" id="KW-0799">Topoisomerase</keyword>
<dbReference type="NCBIfam" id="NF004189">
    <property type="entry name" value="PRK05644.1"/>
    <property type="match status" value="1"/>
</dbReference>
<dbReference type="GO" id="GO:0005694">
    <property type="term" value="C:chromosome"/>
    <property type="evidence" value="ECO:0007669"/>
    <property type="project" value="InterPro"/>
</dbReference>
<accession>A0A2T2YE92</accession>
<evidence type="ECO:0000256" key="8">
    <source>
        <dbReference type="ARBA" id="ARBA00023125"/>
    </source>
</evidence>
<evidence type="ECO:0000256" key="6">
    <source>
        <dbReference type="ARBA" id="ARBA00022842"/>
    </source>
</evidence>
<dbReference type="Pfam" id="PF00986">
    <property type="entry name" value="DNA_gyraseB_C"/>
    <property type="match status" value="1"/>
</dbReference>
<dbReference type="NCBIfam" id="TIGR01059">
    <property type="entry name" value="gyrB"/>
    <property type="match status" value="1"/>
</dbReference>
<dbReference type="SMART" id="SM00433">
    <property type="entry name" value="TOP2c"/>
    <property type="match status" value="1"/>
</dbReference>
<keyword evidence="13" id="KW-1185">Reference proteome</keyword>
<dbReference type="Proteomes" id="UP000240357">
    <property type="component" value="Unassembled WGS sequence"/>
</dbReference>
<dbReference type="InterPro" id="IPR006171">
    <property type="entry name" value="TOPRIM_dom"/>
</dbReference>
<dbReference type="Gene3D" id="3.30.565.10">
    <property type="entry name" value="Histidine kinase-like ATPase, C-terminal domain"/>
    <property type="match status" value="1"/>
</dbReference>
<dbReference type="HAMAP" id="MF_01898">
    <property type="entry name" value="GyrB"/>
    <property type="match status" value="1"/>
</dbReference>
<dbReference type="SUPFAM" id="SSF55874">
    <property type="entry name" value="ATPase domain of HSP90 chaperone/DNA topoisomerase II/histidine kinase"/>
    <property type="match status" value="1"/>
</dbReference>
<dbReference type="EMBL" id="PYFT01000001">
    <property type="protein sequence ID" value="PSR53830.1"/>
    <property type="molecule type" value="Genomic_DNA"/>
</dbReference>
<comment type="subunit">
    <text evidence="10">Heterotetramer, composed of two GyrA and two GyrB chains. In the heterotetramer, GyrA contains the active site tyrosine that forms a transient covalent intermediate with DNA, while GyrB binds cofactors and catalyzes ATP hydrolysis.</text>
</comment>
<dbReference type="InterPro" id="IPR013760">
    <property type="entry name" value="Topo_IIA-like_dom_sf"/>
</dbReference>
<comment type="function">
    <text evidence="10">A type II topoisomerase that negatively supercoils closed circular double-stranded (ds) DNA in an ATP-dependent manner to modulate DNA topology and maintain chromosomes in an underwound state. Negative supercoiling favors strand separation, and DNA replication, transcription, recombination and repair, all of which involve strand separation. Also able to catalyze the interconversion of other topological isomers of dsDNA rings, including catenanes and knotted rings. Type II topoisomerases break and join 2 DNA strands simultaneously in an ATP-dependent manner.</text>
</comment>
<dbReference type="Pfam" id="PF00204">
    <property type="entry name" value="DNA_gyraseB"/>
    <property type="match status" value="1"/>
</dbReference>
<dbReference type="InterPro" id="IPR003594">
    <property type="entry name" value="HATPase_dom"/>
</dbReference>
<dbReference type="NCBIfam" id="NF011501">
    <property type="entry name" value="PRK14939.1"/>
    <property type="match status" value="1"/>
</dbReference>
<dbReference type="AlphaFoldDB" id="A0A2T2YE92"/>
<feature type="binding site" evidence="10">
    <location>
        <position position="513"/>
    </location>
    <ligand>
        <name>Mg(2+)</name>
        <dbReference type="ChEBI" id="CHEBI:18420"/>
        <label>1</label>
        <note>catalytic</note>
    </ligand>
</feature>
<evidence type="ECO:0000256" key="2">
    <source>
        <dbReference type="ARBA" id="ARBA00010708"/>
    </source>
</evidence>
<dbReference type="FunFam" id="3.30.230.10:FF:000005">
    <property type="entry name" value="DNA gyrase subunit B"/>
    <property type="match status" value="1"/>
</dbReference>
<dbReference type="FunFam" id="3.40.50.670:FF:000002">
    <property type="entry name" value="DNA gyrase subunit B"/>
    <property type="match status" value="1"/>
</dbReference>
<dbReference type="OrthoDB" id="9802808at2"/>
<dbReference type="GO" id="GO:0005737">
    <property type="term" value="C:cytoplasm"/>
    <property type="evidence" value="ECO:0007669"/>
    <property type="project" value="UniProtKB-SubCell"/>
</dbReference>
<dbReference type="SUPFAM" id="SSF56719">
    <property type="entry name" value="Type II DNA topoisomerase"/>
    <property type="match status" value="1"/>
</dbReference>
<dbReference type="EC" id="5.6.2.2" evidence="10"/>
<reference evidence="12 13" key="1">
    <citation type="submission" date="2018-03" db="EMBL/GenBank/DDBJ databases">
        <title>Adhaeribacter sp. HMF7605 Genome sequencing and assembly.</title>
        <authorList>
            <person name="Kang H."/>
            <person name="Kang J."/>
            <person name="Cha I."/>
            <person name="Kim H."/>
            <person name="Joh K."/>
        </authorList>
    </citation>
    <scope>NUCLEOTIDE SEQUENCE [LARGE SCALE GENOMIC DNA]</scope>
    <source>
        <strain evidence="12 13">HMF7605</strain>
    </source>
</reference>
<dbReference type="Gene3D" id="3.40.50.670">
    <property type="match status" value="1"/>
</dbReference>
<organism evidence="12 13">
    <name type="scientific">Adhaeribacter arboris</name>
    <dbReference type="NCBI Taxonomy" id="2072846"/>
    <lineage>
        <taxon>Bacteria</taxon>
        <taxon>Pseudomonadati</taxon>
        <taxon>Bacteroidota</taxon>
        <taxon>Cytophagia</taxon>
        <taxon>Cytophagales</taxon>
        <taxon>Hymenobacteraceae</taxon>
        <taxon>Adhaeribacter</taxon>
    </lineage>
</organism>
<keyword evidence="8" id="KW-0238">DNA-binding</keyword>
<evidence type="ECO:0000256" key="7">
    <source>
        <dbReference type="ARBA" id="ARBA00023029"/>
    </source>
</evidence>
<comment type="subcellular location">
    <subcellularLocation>
        <location evidence="10">Cytoplasm</location>
    </subcellularLocation>
</comment>
<dbReference type="CDD" id="cd00822">
    <property type="entry name" value="TopoII_Trans_DNA_gyrase"/>
    <property type="match status" value="1"/>
</dbReference>
<protein>
    <recommendedName>
        <fullName evidence="10">DNA gyrase subunit B</fullName>
        <ecNumber evidence="10">5.6.2.2</ecNumber>
    </recommendedName>
</protein>
<comment type="catalytic activity">
    <reaction evidence="1 10">
        <text>ATP-dependent breakage, passage and rejoining of double-stranded DNA.</text>
        <dbReference type="EC" id="5.6.2.2"/>
    </reaction>
</comment>
<comment type="similarity">
    <text evidence="2 10">Belongs to the type II topoisomerase GyrB family.</text>
</comment>
<dbReference type="InterPro" id="IPR013506">
    <property type="entry name" value="Topo_IIA_bsu_dom2"/>
</dbReference>
<feature type="binding site" evidence="10">
    <location>
        <position position="515"/>
    </location>
    <ligand>
        <name>Mg(2+)</name>
        <dbReference type="ChEBI" id="CHEBI:18420"/>
        <label>2</label>
    </ligand>
</feature>
<dbReference type="Gene3D" id="3.30.230.10">
    <property type="match status" value="1"/>
</dbReference>
<comment type="cofactor">
    <cofactor evidence="10">
        <name>Mg(2+)</name>
        <dbReference type="ChEBI" id="CHEBI:18420"/>
    </cofactor>
    <cofactor evidence="10">
        <name>Mn(2+)</name>
        <dbReference type="ChEBI" id="CHEBI:29035"/>
    </cofactor>
    <cofactor evidence="10">
        <name>Ca(2+)</name>
        <dbReference type="ChEBI" id="CHEBI:29108"/>
    </cofactor>
    <text evidence="10">Binds two Mg(2+) per subunit. The magnesium ions form salt bridges with both the protein and the DNA. Can also accept other divalent metal cations, such as Mn(2+) or Ca(2+).</text>
</comment>
<evidence type="ECO:0000256" key="10">
    <source>
        <dbReference type="HAMAP-Rule" id="MF_01898"/>
    </source>
</evidence>
<dbReference type="GO" id="GO:0046872">
    <property type="term" value="F:metal ion binding"/>
    <property type="evidence" value="ECO:0007669"/>
    <property type="project" value="UniProtKB-KW"/>
</dbReference>
<evidence type="ECO:0000256" key="5">
    <source>
        <dbReference type="ARBA" id="ARBA00022840"/>
    </source>
</evidence>
<dbReference type="PANTHER" id="PTHR45866:SF1">
    <property type="entry name" value="DNA GYRASE SUBUNIT B, MITOCHONDRIAL"/>
    <property type="match status" value="1"/>
</dbReference>
<dbReference type="InterPro" id="IPR001241">
    <property type="entry name" value="Topo_IIA"/>
</dbReference>
<dbReference type="InterPro" id="IPR011557">
    <property type="entry name" value="GyrB"/>
</dbReference>
<dbReference type="PANTHER" id="PTHR45866">
    <property type="entry name" value="DNA GYRASE/TOPOISOMERASE SUBUNIT B"/>
    <property type="match status" value="1"/>
</dbReference>
<name>A0A2T2YE92_9BACT</name>
<keyword evidence="9 10" id="KW-0413">Isomerase</keyword>
<feature type="domain" description="Toprim" evidence="11">
    <location>
        <begin position="429"/>
        <end position="548"/>
    </location>
</feature>
<evidence type="ECO:0000256" key="3">
    <source>
        <dbReference type="ARBA" id="ARBA00022723"/>
    </source>
</evidence>
<gene>
    <name evidence="10 12" type="primary">gyrB</name>
    <name evidence="12" type="ORF">AHMF7605_10010</name>
</gene>
<proteinExistence type="inferred from homology"/>
<feature type="site" description="Interaction with DNA" evidence="10">
    <location>
        <position position="460"/>
    </location>
</feature>
<dbReference type="GO" id="GO:0034335">
    <property type="term" value="F:DNA negative supercoiling activity"/>
    <property type="evidence" value="ECO:0007669"/>
    <property type="project" value="UniProtKB-ARBA"/>
</dbReference>
<evidence type="ECO:0000256" key="4">
    <source>
        <dbReference type="ARBA" id="ARBA00022741"/>
    </source>
</evidence>
<dbReference type="CDD" id="cd16928">
    <property type="entry name" value="HATPase_GyrB-like"/>
    <property type="match status" value="1"/>
</dbReference>
<dbReference type="InterPro" id="IPR002288">
    <property type="entry name" value="DNA_gyrase_B_C"/>
</dbReference>